<dbReference type="PeptideAtlas" id="O16689"/>
<dbReference type="UCSC" id="K07E8.3.1">
    <property type="organism name" value="c. elegans"/>
</dbReference>
<dbReference type="CTD" id="173457"/>
<sequence>MDEDLTPIPSLTPDIQKFRIYGRVTYFQENKNGNGIHFLLTDSLGCSIKCIVTVEAVVKHCKDQLKLGQPCYVRGGRVDYHDKRYPNRTGHDCVIFNNNIAEIQITTVATNFVTPIATLNAPKIIYKVHGMITQRGKYSKKEVFCFVITDDKGDSVNVAAFCEFADWLYENLKEKQWYYLYCGLIEKVCKPDDQKEPNNVIILHNKCQIETPSDPSVADPFAELDDLNCTINKMKL</sequence>
<dbReference type="Proteomes" id="UP000001940">
    <property type="component" value="Chromosome II"/>
</dbReference>
<dbReference type="GeneID" id="173457"/>
<evidence type="ECO:0000313" key="3">
    <source>
        <dbReference type="WormBase" id="K07E8.3"/>
    </source>
</evidence>
<dbReference type="KEGG" id="cel:CELE_K07E8.3"/>
<dbReference type="SUPFAM" id="SSF50249">
    <property type="entry name" value="Nucleic acid-binding proteins"/>
    <property type="match status" value="2"/>
</dbReference>
<dbReference type="CDD" id="cd03524">
    <property type="entry name" value="RPA2_OBF_family"/>
    <property type="match status" value="1"/>
</dbReference>
<dbReference type="WormBase" id="K07E8.3">
    <property type="protein sequence ID" value="CE29512"/>
    <property type="gene ID" value="WBGene00019495"/>
    <property type="gene designation" value="sdz-24"/>
</dbReference>
<dbReference type="InParanoid" id="O16689"/>
<dbReference type="RefSeq" id="NP_493781.1">
    <property type="nucleotide sequence ID" value="NM_061380.8"/>
</dbReference>
<gene>
    <name evidence="1 3" type="primary">sdz-24</name>
    <name evidence="1" type="ORF">CELE_K07E8.3</name>
    <name evidence="3" type="ORF">K07E8.3</name>
</gene>
<dbReference type="EMBL" id="BX284602">
    <property type="protein sequence ID" value="CCD72757.1"/>
    <property type="molecule type" value="Genomic_DNA"/>
</dbReference>
<dbReference type="AlphaFoldDB" id="O16689"/>
<dbReference type="STRING" id="6239.K07E8.3.3"/>
<dbReference type="PhylomeDB" id="O16689"/>
<proteinExistence type="evidence at protein level"/>
<keyword evidence="4" id="KW-1267">Proteomics identification</keyword>
<name>O16689_CAEEL</name>
<dbReference type="InterPro" id="IPR012340">
    <property type="entry name" value="NA-bd_OB-fold"/>
</dbReference>
<keyword evidence="2" id="KW-1185">Reference proteome</keyword>
<dbReference type="SMR" id="O16689"/>
<dbReference type="HOGENOM" id="CLU_1176358_0_0_1"/>
<protein>
    <submittedName>
        <fullName evidence="1">OB domain-containing protein</fullName>
    </submittedName>
</protein>
<dbReference type="PaxDb" id="6239-K07E8.3.1"/>
<dbReference type="FunCoup" id="O16689">
    <property type="interactions" value="1"/>
</dbReference>
<dbReference type="AGR" id="WB:WBGene00019495"/>
<reference evidence="1 2" key="1">
    <citation type="journal article" date="1998" name="Science">
        <title>Genome sequence of the nematode C. elegans: a platform for investigating biology.</title>
        <authorList>
            <consortium name="The C. elegans sequencing consortium"/>
            <person name="Sulson J.E."/>
            <person name="Waterston R."/>
        </authorList>
    </citation>
    <scope>NUCLEOTIDE SEQUENCE [LARGE SCALE GENOMIC DNA]</scope>
    <source>
        <strain evidence="1 2">Bristol N2</strain>
    </source>
</reference>
<dbReference type="eggNOG" id="KOG0851">
    <property type="taxonomic scope" value="Eukaryota"/>
</dbReference>
<evidence type="ECO:0007829" key="4">
    <source>
        <dbReference type="PeptideAtlas" id="O16689"/>
    </source>
</evidence>
<dbReference type="Bgee" id="WBGene00019495">
    <property type="expression patterns" value="Expressed in larva and 3 other cell types or tissues"/>
</dbReference>
<accession>O16689</accession>
<dbReference type="Gene3D" id="2.40.50.140">
    <property type="entry name" value="Nucleic acid-binding proteins"/>
    <property type="match status" value="2"/>
</dbReference>
<organism evidence="1 2">
    <name type="scientific">Caenorhabditis elegans</name>
    <dbReference type="NCBI Taxonomy" id="6239"/>
    <lineage>
        <taxon>Eukaryota</taxon>
        <taxon>Metazoa</taxon>
        <taxon>Ecdysozoa</taxon>
        <taxon>Nematoda</taxon>
        <taxon>Chromadorea</taxon>
        <taxon>Rhabditida</taxon>
        <taxon>Rhabditina</taxon>
        <taxon>Rhabditomorpha</taxon>
        <taxon>Rhabditoidea</taxon>
        <taxon>Rhabditidae</taxon>
        <taxon>Peloderinae</taxon>
        <taxon>Caenorhabditis</taxon>
    </lineage>
</organism>
<evidence type="ECO:0000313" key="1">
    <source>
        <dbReference type="EMBL" id="CCD72757.1"/>
    </source>
</evidence>
<dbReference type="PIR" id="T32047">
    <property type="entry name" value="T32047"/>
</dbReference>
<evidence type="ECO:0000313" key="2">
    <source>
        <dbReference type="Proteomes" id="UP000001940"/>
    </source>
</evidence>